<dbReference type="GO" id="GO:0003677">
    <property type="term" value="F:DNA binding"/>
    <property type="evidence" value="ECO:0007669"/>
    <property type="project" value="UniProtKB-KW"/>
</dbReference>
<evidence type="ECO:0000313" key="18">
    <source>
        <dbReference type="EMBL" id="AXK79541.1"/>
    </source>
</evidence>
<dbReference type="Pfam" id="PF12705">
    <property type="entry name" value="PDDEXK_1"/>
    <property type="match status" value="1"/>
</dbReference>
<evidence type="ECO:0000256" key="13">
    <source>
        <dbReference type="ARBA" id="ARBA00034808"/>
    </source>
</evidence>
<comment type="similarity">
    <text evidence="1">Belongs to the helicase family. UvrD subfamily.</text>
</comment>
<keyword evidence="7" id="KW-0269">Exonuclease</keyword>
<dbReference type="InterPro" id="IPR014017">
    <property type="entry name" value="DNA_helicase_UvrD-like_C"/>
</dbReference>
<evidence type="ECO:0000259" key="16">
    <source>
        <dbReference type="PROSITE" id="PS51198"/>
    </source>
</evidence>
<dbReference type="GO" id="GO:0005524">
    <property type="term" value="F:ATP binding"/>
    <property type="evidence" value="ECO:0007669"/>
    <property type="project" value="UniProtKB-UniRule"/>
</dbReference>
<keyword evidence="6 15" id="KW-0347">Helicase</keyword>
<dbReference type="Pfam" id="PF13361">
    <property type="entry name" value="UvrD_C"/>
    <property type="match status" value="1"/>
</dbReference>
<dbReference type="OrthoDB" id="9810135at2"/>
<feature type="domain" description="UvrD-like helicase ATP-binding" evidence="16">
    <location>
        <begin position="1"/>
        <end position="406"/>
    </location>
</feature>
<keyword evidence="10" id="KW-0234">DNA repair</keyword>
<keyword evidence="19" id="KW-1185">Reference proteome</keyword>
<reference evidence="18 19" key="1">
    <citation type="submission" date="2018-07" db="EMBL/GenBank/DDBJ databases">
        <authorList>
            <person name="Quirk P.G."/>
            <person name="Krulwich T.A."/>
        </authorList>
    </citation>
    <scope>NUCLEOTIDE SEQUENCE [LARGE SCALE GENOMIC DNA]</scope>
    <source>
        <strain evidence="18 19">CC-BB4</strain>
    </source>
</reference>
<dbReference type="PROSITE" id="PS51217">
    <property type="entry name" value="UVRD_HELICASE_CTER"/>
    <property type="match status" value="1"/>
</dbReference>
<dbReference type="Proteomes" id="UP000254889">
    <property type="component" value="Chromosome"/>
</dbReference>
<comment type="catalytic activity">
    <reaction evidence="12">
        <text>Couples ATP hydrolysis with the unwinding of duplex DNA by translocating in the 3'-5' direction.</text>
        <dbReference type="EC" id="5.6.2.4"/>
    </reaction>
</comment>
<evidence type="ECO:0000256" key="2">
    <source>
        <dbReference type="ARBA" id="ARBA00022722"/>
    </source>
</evidence>
<dbReference type="GO" id="GO:0033202">
    <property type="term" value="C:DNA helicase complex"/>
    <property type="evidence" value="ECO:0007669"/>
    <property type="project" value="TreeGrafter"/>
</dbReference>
<dbReference type="PANTHER" id="PTHR11070">
    <property type="entry name" value="UVRD / RECB / PCRA DNA HELICASE FAMILY MEMBER"/>
    <property type="match status" value="1"/>
</dbReference>
<dbReference type="SUPFAM" id="SSF52540">
    <property type="entry name" value="P-loop containing nucleoside triphosphate hydrolases"/>
    <property type="match status" value="1"/>
</dbReference>
<dbReference type="AlphaFoldDB" id="A0A345ZRJ4"/>
<keyword evidence="3 15" id="KW-0547">Nucleotide-binding</keyword>
<dbReference type="Gene3D" id="3.90.320.10">
    <property type="match status" value="1"/>
</dbReference>
<evidence type="ECO:0000256" key="3">
    <source>
        <dbReference type="ARBA" id="ARBA00022741"/>
    </source>
</evidence>
<evidence type="ECO:0000256" key="14">
    <source>
        <dbReference type="ARBA" id="ARBA00048988"/>
    </source>
</evidence>
<evidence type="ECO:0000256" key="5">
    <source>
        <dbReference type="ARBA" id="ARBA00022801"/>
    </source>
</evidence>
<evidence type="ECO:0000259" key="17">
    <source>
        <dbReference type="PROSITE" id="PS51217"/>
    </source>
</evidence>
<accession>A0A345ZRJ4</accession>
<feature type="binding site" evidence="15">
    <location>
        <begin position="14"/>
        <end position="21"/>
    </location>
    <ligand>
        <name>ATP</name>
        <dbReference type="ChEBI" id="CHEBI:30616"/>
    </ligand>
</feature>
<dbReference type="PANTHER" id="PTHR11070:SF55">
    <property type="entry name" value="DNA 3'-5' HELICASE"/>
    <property type="match status" value="1"/>
</dbReference>
<name>A0A345ZRJ4_9HYPH</name>
<evidence type="ECO:0000256" key="7">
    <source>
        <dbReference type="ARBA" id="ARBA00022839"/>
    </source>
</evidence>
<keyword evidence="2" id="KW-0540">Nuclease</keyword>
<evidence type="ECO:0000256" key="9">
    <source>
        <dbReference type="ARBA" id="ARBA00023125"/>
    </source>
</evidence>
<dbReference type="Gene3D" id="3.40.50.300">
    <property type="entry name" value="P-loop containing nucleotide triphosphate hydrolases"/>
    <property type="match status" value="4"/>
</dbReference>
<evidence type="ECO:0000256" key="11">
    <source>
        <dbReference type="ARBA" id="ARBA00023235"/>
    </source>
</evidence>
<dbReference type="InterPro" id="IPR038726">
    <property type="entry name" value="PDDEXK_AddAB-type"/>
</dbReference>
<dbReference type="EMBL" id="CP031417">
    <property type="protein sequence ID" value="AXK79541.1"/>
    <property type="molecule type" value="Genomic_DNA"/>
</dbReference>
<evidence type="ECO:0000256" key="1">
    <source>
        <dbReference type="ARBA" id="ARBA00009922"/>
    </source>
</evidence>
<comment type="catalytic activity">
    <reaction evidence="14">
        <text>ATP + H2O = ADP + phosphate + H(+)</text>
        <dbReference type="Rhea" id="RHEA:13065"/>
        <dbReference type="ChEBI" id="CHEBI:15377"/>
        <dbReference type="ChEBI" id="CHEBI:15378"/>
        <dbReference type="ChEBI" id="CHEBI:30616"/>
        <dbReference type="ChEBI" id="CHEBI:43474"/>
        <dbReference type="ChEBI" id="CHEBI:456216"/>
        <dbReference type="EC" id="5.6.2.4"/>
    </reaction>
</comment>
<keyword evidence="4" id="KW-0227">DNA damage</keyword>
<protein>
    <recommendedName>
        <fullName evidence="13">DNA 3'-5' helicase</fullName>
        <ecNumber evidence="13">5.6.2.4</ecNumber>
    </recommendedName>
</protein>
<dbReference type="PROSITE" id="PS51198">
    <property type="entry name" value="UVRD_HELICASE_ATP_BIND"/>
    <property type="match status" value="1"/>
</dbReference>
<dbReference type="InterPro" id="IPR013986">
    <property type="entry name" value="DExx_box_DNA_helicase_dom_sf"/>
</dbReference>
<dbReference type="Gene3D" id="1.10.10.160">
    <property type="match status" value="1"/>
</dbReference>
<dbReference type="EC" id="5.6.2.4" evidence="13"/>
<evidence type="ECO:0000256" key="10">
    <source>
        <dbReference type="ARBA" id="ARBA00023204"/>
    </source>
</evidence>
<dbReference type="Pfam" id="PF00580">
    <property type="entry name" value="UvrD-helicase"/>
    <property type="match status" value="2"/>
</dbReference>
<dbReference type="InterPro" id="IPR027417">
    <property type="entry name" value="P-loop_NTPase"/>
</dbReference>
<evidence type="ECO:0000256" key="12">
    <source>
        <dbReference type="ARBA" id="ARBA00034617"/>
    </source>
</evidence>
<keyword evidence="8 15" id="KW-0067">ATP-binding</keyword>
<proteinExistence type="inferred from homology"/>
<dbReference type="InterPro" id="IPR011604">
    <property type="entry name" value="PDDEXK-like_dom_sf"/>
</dbReference>
<dbReference type="GO" id="GO:0004527">
    <property type="term" value="F:exonuclease activity"/>
    <property type="evidence" value="ECO:0007669"/>
    <property type="project" value="UniProtKB-KW"/>
</dbReference>
<dbReference type="GO" id="GO:0005829">
    <property type="term" value="C:cytosol"/>
    <property type="evidence" value="ECO:0007669"/>
    <property type="project" value="TreeGrafter"/>
</dbReference>
<dbReference type="KEGG" id="ptaw:DW352_02800"/>
<dbReference type="GO" id="GO:0000725">
    <property type="term" value="P:recombinational repair"/>
    <property type="evidence" value="ECO:0007669"/>
    <property type="project" value="TreeGrafter"/>
</dbReference>
<dbReference type="InterPro" id="IPR014016">
    <property type="entry name" value="UvrD-like_ATP-bd"/>
</dbReference>
<dbReference type="InterPro" id="IPR000212">
    <property type="entry name" value="DNA_helicase_UvrD/REP"/>
</dbReference>
<evidence type="ECO:0000313" key="19">
    <source>
        <dbReference type="Proteomes" id="UP000254889"/>
    </source>
</evidence>
<feature type="domain" description="UvrD-like helicase C-terminal" evidence="17">
    <location>
        <begin position="415"/>
        <end position="693"/>
    </location>
</feature>
<dbReference type="RefSeq" id="WP_115688334.1">
    <property type="nucleotide sequence ID" value="NZ_CP031417.1"/>
</dbReference>
<evidence type="ECO:0000256" key="8">
    <source>
        <dbReference type="ARBA" id="ARBA00022840"/>
    </source>
</evidence>
<keyword evidence="9" id="KW-0238">DNA-binding</keyword>
<keyword evidence="11" id="KW-0413">Isomerase</keyword>
<evidence type="ECO:0000256" key="15">
    <source>
        <dbReference type="PROSITE-ProRule" id="PRU00560"/>
    </source>
</evidence>
<keyword evidence="5 15" id="KW-0378">Hydrolase</keyword>
<dbReference type="GO" id="GO:0043138">
    <property type="term" value="F:3'-5' DNA helicase activity"/>
    <property type="evidence" value="ECO:0007669"/>
    <property type="project" value="UniProtKB-EC"/>
</dbReference>
<evidence type="ECO:0000256" key="6">
    <source>
        <dbReference type="ARBA" id="ARBA00022806"/>
    </source>
</evidence>
<sequence length="1057" mass="115411">MSNNNLSAVDVVLASAGTGKTTRLVKLIKEALQDGLQPHQVLATTFTNAAAEELRERTRSQLIASLMLSEATGLLGARMGTVHSVCGGLISEFSLEAGRSPNAEVLAEETALRVFSIAADAVIARLAPAVNPIARRAGLLDSWSAQARRIAELARQNGIDATQLADCADRSWAGLSGLLEQQVAGETSELLDQALQSSIDNVLKQLPGPGDETAKTAQGMDVLREAALRLARGYDLSWQDWVRLSKLDVGARSKQIVQPVIIAARAHGRHPRLHADLEALLRGIFRCASDALVSYQQVKKSQGWLDFTDQEQEALTLLRRPDVVRVLKERIGRVYIDEFQDTSPIQLAIFTELARIAQRSTWVGDPKQAIYGFRGTDPELMVIASQDVLKAGGGELTVLDKSFRSRPSLVDFINEVFVRAAGILGLPPEEIKIANKDRVEPANAPPSLAVWRVPGNKDEGWLGLAAALKRVLDAPDDWPVVPKGEQDARAIRPADIAILCGTNANARKIADALASQGIKASVGRSDLLGTLECRLLIAAMRWTADANDRLALVEMAHLLDTSGQQPAWFAEGLNGEQASLEALVPFSSHLRALRDNILHLTPREIVDAILGDAGVASAVYRWGHPLSRTENLEAVRALAVNYEDTCRQRRSPATLTGLLVWLDEQAESDRPPEQPASNDVDAIQILTYHRAKGLEWPMVVLADLDRQSVPDVFEPAVSTSGQAMDWTDPLAGRWVRYWPWPYGANQFRQKTKDTGLDTRAQRAPEWKDLNRRTFRESARLLYVGMTRARDYMVFALTGKRPTNWLNMLADDEGVPFIGMPGSTDSDILVGTDKRYSARVEEIAPPAELHAIQPPDAYGPEAAARATHPPFRILPSKIVHAESNATTYRKIDVGGRLALSGNVDMGSLGAAIHQFLAADVGPTDAADKRSQMAGEVLARWGITALGADELILASNRLHDHITKQWPGADILREVPVMGRQGLQRVSGRIDFLVNSDDGIAIIDHKSFPGTEKDWPARVQNYSSQLAAYADLTRRATGKSILGLYVYLPIAGTILDLRD</sequence>
<evidence type="ECO:0000256" key="4">
    <source>
        <dbReference type="ARBA" id="ARBA00022763"/>
    </source>
</evidence>
<organism evidence="18 19">
    <name type="scientific">Pseudolabrys taiwanensis</name>
    <dbReference type="NCBI Taxonomy" id="331696"/>
    <lineage>
        <taxon>Bacteria</taxon>
        <taxon>Pseudomonadati</taxon>
        <taxon>Pseudomonadota</taxon>
        <taxon>Alphaproteobacteria</taxon>
        <taxon>Hyphomicrobiales</taxon>
        <taxon>Xanthobacteraceae</taxon>
        <taxon>Pseudolabrys</taxon>
    </lineage>
</organism>
<gene>
    <name evidence="18" type="ORF">DW352_02800</name>
</gene>